<keyword evidence="9" id="KW-1185">Reference proteome</keyword>
<evidence type="ECO:0000256" key="6">
    <source>
        <dbReference type="ARBA" id="ARBA00022884"/>
    </source>
</evidence>
<name>A0A4U6CUT6_9BACT</name>
<evidence type="ECO:0000313" key="8">
    <source>
        <dbReference type="EMBL" id="TKT88489.1"/>
    </source>
</evidence>
<evidence type="ECO:0000256" key="3">
    <source>
        <dbReference type="ARBA" id="ARBA00022722"/>
    </source>
</evidence>
<dbReference type="AlphaFoldDB" id="A0A4U6CUT6"/>
<dbReference type="RefSeq" id="WP_137343026.1">
    <property type="nucleotide sequence ID" value="NZ_BSQH01000011.1"/>
</dbReference>
<protein>
    <submittedName>
        <fullName evidence="8">Addiction module toxin, HicA family</fullName>
    </submittedName>
</protein>
<evidence type="ECO:0000256" key="5">
    <source>
        <dbReference type="ARBA" id="ARBA00022801"/>
    </source>
</evidence>
<accession>A0A4U6CUT6</accession>
<dbReference type="EMBL" id="SZVO01000015">
    <property type="protein sequence ID" value="TKT88489.1"/>
    <property type="molecule type" value="Genomic_DNA"/>
</dbReference>
<keyword evidence="5" id="KW-0378">Hydrolase</keyword>
<comment type="caution">
    <text evidence="8">The sequence shown here is derived from an EMBL/GenBank/DDBJ whole genome shotgun (WGS) entry which is preliminary data.</text>
</comment>
<dbReference type="InterPro" id="IPR012933">
    <property type="entry name" value="HicA_mRNA_interferase"/>
</dbReference>
<reference evidence="8 9" key="1">
    <citation type="submission" date="2019-05" db="EMBL/GenBank/DDBJ databases">
        <title>Dyadobacter AR-3-8 sp. nov., isolated from arctic soil.</title>
        <authorList>
            <person name="Chaudhary D.K."/>
        </authorList>
    </citation>
    <scope>NUCLEOTIDE SEQUENCE [LARGE SCALE GENOMIC DNA]</scope>
    <source>
        <strain evidence="8 9">AR-3-8</strain>
    </source>
</reference>
<dbReference type="Gene3D" id="3.30.920.30">
    <property type="entry name" value="Hypothetical protein"/>
    <property type="match status" value="1"/>
</dbReference>
<dbReference type="GO" id="GO:0003729">
    <property type="term" value="F:mRNA binding"/>
    <property type="evidence" value="ECO:0007669"/>
    <property type="project" value="InterPro"/>
</dbReference>
<evidence type="ECO:0000256" key="7">
    <source>
        <dbReference type="ARBA" id="ARBA00023016"/>
    </source>
</evidence>
<dbReference type="GO" id="GO:0004519">
    <property type="term" value="F:endonuclease activity"/>
    <property type="evidence" value="ECO:0007669"/>
    <property type="project" value="UniProtKB-KW"/>
</dbReference>
<keyword evidence="7" id="KW-0346">Stress response</keyword>
<dbReference type="Pfam" id="PF07927">
    <property type="entry name" value="HicA_toxin"/>
    <property type="match status" value="1"/>
</dbReference>
<keyword evidence="6" id="KW-0694">RNA-binding</keyword>
<proteinExistence type="inferred from homology"/>
<gene>
    <name evidence="8" type="ORF">FDK13_26400</name>
</gene>
<keyword evidence="2" id="KW-1277">Toxin-antitoxin system</keyword>
<keyword evidence="4" id="KW-0255">Endonuclease</keyword>
<dbReference type="InterPro" id="IPR038570">
    <property type="entry name" value="HicA_sf"/>
</dbReference>
<evidence type="ECO:0000256" key="1">
    <source>
        <dbReference type="ARBA" id="ARBA00006620"/>
    </source>
</evidence>
<organism evidence="8 9">
    <name type="scientific">Dyadobacter frigoris</name>
    <dbReference type="NCBI Taxonomy" id="2576211"/>
    <lineage>
        <taxon>Bacteria</taxon>
        <taxon>Pseudomonadati</taxon>
        <taxon>Bacteroidota</taxon>
        <taxon>Cytophagia</taxon>
        <taxon>Cytophagales</taxon>
        <taxon>Spirosomataceae</taxon>
        <taxon>Dyadobacter</taxon>
    </lineage>
</organism>
<dbReference type="OrthoDB" id="9798547at2"/>
<sequence>MKSSEFHRLIRRNGWVNIRTNGSHYIYEKGGRRYSVPFHSSQEISEGLRKKILKEMGLK</sequence>
<dbReference type="GO" id="GO:0016787">
    <property type="term" value="F:hydrolase activity"/>
    <property type="evidence" value="ECO:0007669"/>
    <property type="project" value="UniProtKB-KW"/>
</dbReference>
<dbReference type="Proteomes" id="UP000304900">
    <property type="component" value="Unassembled WGS sequence"/>
</dbReference>
<evidence type="ECO:0000256" key="2">
    <source>
        <dbReference type="ARBA" id="ARBA00022649"/>
    </source>
</evidence>
<keyword evidence="3" id="KW-0540">Nuclease</keyword>
<comment type="similarity">
    <text evidence="1">Belongs to the HicA mRNA interferase family.</text>
</comment>
<dbReference type="SUPFAM" id="SSF54786">
    <property type="entry name" value="YcfA/nrd intein domain"/>
    <property type="match status" value="1"/>
</dbReference>
<evidence type="ECO:0000256" key="4">
    <source>
        <dbReference type="ARBA" id="ARBA00022759"/>
    </source>
</evidence>
<evidence type="ECO:0000313" key="9">
    <source>
        <dbReference type="Proteomes" id="UP000304900"/>
    </source>
</evidence>